<dbReference type="Pfam" id="PF07103">
    <property type="entry name" value="DUF1365"/>
    <property type="match status" value="1"/>
</dbReference>
<proteinExistence type="predicted"/>
<protein>
    <submittedName>
        <fullName evidence="2">Cyclopropane fatty acid synthase</fullName>
    </submittedName>
</protein>
<dbReference type="AlphaFoldDB" id="A0A5E4ZLY4"/>
<organism evidence="2 3">
    <name type="scientific">Pandoraea captiosa</name>
    <dbReference type="NCBI Taxonomy" id="2508302"/>
    <lineage>
        <taxon>Bacteria</taxon>
        <taxon>Pseudomonadati</taxon>
        <taxon>Pseudomonadota</taxon>
        <taxon>Betaproteobacteria</taxon>
        <taxon>Burkholderiales</taxon>
        <taxon>Burkholderiaceae</taxon>
        <taxon>Pandoraea</taxon>
    </lineage>
</organism>
<gene>
    <name evidence="2" type="ORF">PCA31118_00923</name>
</gene>
<dbReference type="PANTHER" id="PTHR33973">
    <property type="entry name" value="OS07G0153300 PROTEIN"/>
    <property type="match status" value="1"/>
</dbReference>
<evidence type="ECO:0000313" key="2">
    <source>
        <dbReference type="EMBL" id="VVE62174.1"/>
    </source>
</evidence>
<evidence type="ECO:0000256" key="1">
    <source>
        <dbReference type="SAM" id="MobiDB-lite"/>
    </source>
</evidence>
<keyword evidence="3" id="KW-1185">Reference proteome</keyword>
<dbReference type="Proteomes" id="UP000414136">
    <property type="component" value="Unassembled WGS sequence"/>
</dbReference>
<name>A0A5E4ZLY4_9BURK</name>
<evidence type="ECO:0000313" key="3">
    <source>
        <dbReference type="Proteomes" id="UP000414136"/>
    </source>
</evidence>
<dbReference type="EMBL" id="CABPSQ010000001">
    <property type="protein sequence ID" value="VVE62174.1"/>
    <property type="molecule type" value="Genomic_DNA"/>
</dbReference>
<dbReference type="InterPro" id="IPR010775">
    <property type="entry name" value="DUF1365"/>
</dbReference>
<dbReference type="RefSeq" id="WP_150623327.1">
    <property type="nucleotide sequence ID" value="NZ_CABPSQ010000001.1"/>
</dbReference>
<dbReference type="OrthoDB" id="9778801at2"/>
<feature type="region of interest" description="Disordered" evidence="1">
    <location>
        <begin position="276"/>
        <end position="295"/>
    </location>
</feature>
<reference evidence="2 3" key="1">
    <citation type="submission" date="2019-08" db="EMBL/GenBank/DDBJ databases">
        <authorList>
            <person name="Peeters C."/>
        </authorList>
    </citation>
    <scope>NUCLEOTIDE SEQUENCE [LARGE SCALE GENOMIC DNA]</scope>
    <source>
        <strain evidence="2 3">LMG 31118</strain>
    </source>
</reference>
<sequence>MTSAHRPDTIWLLRGRVRHERLQPVRHAFTYPMFQVACDLERSATLRSAWFAWDRWRLLSLRSSDYGPRDGRALVPWMRAQLAQAGIPADGEIWLQTVPRMAGYAFNPVSFWYCHDRDGRLRALYADVRNTFGQHHGYLLSATDHGDIDESAEGSESGESGDIGGVRDLHDVDDARRRLVCRKVFHVSPFCDVEGQYEFRIRRKGDAWTVAIDYRVGDELRLRTAVVMHATPFTGRRVLRAVLAQPFAAVNIVLRIHWQALRLWCKGVPFFGKTPPSLSPASPAHATSSDPEIRS</sequence>
<dbReference type="PANTHER" id="PTHR33973:SF4">
    <property type="entry name" value="OS07G0153300 PROTEIN"/>
    <property type="match status" value="1"/>
</dbReference>
<accession>A0A5E4ZLY4</accession>